<evidence type="ECO:0000313" key="2">
    <source>
        <dbReference type="Proteomes" id="UP000051587"/>
    </source>
</evidence>
<dbReference type="Proteomes" id="UP000051587">
    <property type="component" value="Unassembled WGS sequence"/>
</dbReference>
<gene>
    <name evidence="1" type="ORF">TG4357_03345</name>
</gene>
<evidence type="ECO:0008006" key="3">
    <source>
        <dbReference type="Google" id="ProtNLM"/>
    </source>
</evidence>
<dbReference type="EMBL" id="CYSA01000027">
    <property type="protein sequence ID" value="CUH68021.1"/>
    <property type="molecule type" value="Genomic_DNA"/>
</dbReference>
<sequence>MSIETPIEKACRCWGDDMPDWIDGLARACMDSSQNKVAKEMGYSAALVSNVLAHRYPGDMERVEAVYRGVFEKAVVDCPALGELGMDVCRNWRRKAKRLNPANSQNVMMFRACRSCPLNQEEKP</sequence>
<proteinExistence type="predicted"/>
<dbReference type="Gene3D" id="1.10.260.40">
    <property type="entry name" value="lambda repressor-like DNA-binding domains"/>
    <property type="match status" value="1"/>
</dbReference>
<protein>
    <recommendedName>
        <fullName evidence="3">Transcriptional regulator</fullName>
    </recommendedName>
</protein>
<dbReference type="RefSeq" id="WP_058264029.1">
    <property type="nucleotide sequence ID" value="NZ_CP051181.1"/>
</dbReference>
<organism evidence="1 2">
    <name type="scientific">Thalassovita gelatinovora</name>
    <name type="common">Thalassobius gelatinovorus</name>
    <dbReference type="NCBI Taxonomy" id="53501"/>
    <lineage>
        <taxon>Bacteria</taxon>
        <taxon>Pseudomonadati</taxon>
        <taxon>Pseudomonadota</taxon>
        <taxon>Alphaproteobacteria</taxon>
        <taxon>Rhodobacterales</taxon>
        <taxon>Roseobacteraceae</taxon>
        <taxon>Thalassovita</taxon>
    </lineage>
</organism>
<keyword evidence="2" id="KW-1185">Reference proteome</keyword>
<reference evidence="1 2" key="1">
    <citation type="submission" date="2015-09" db="EMBL/GenBank/DDBJ databases">
        <authorList>
            <consortium name="Swine Surveillance"/>
        </authorList>
    </citation>
    <scope>NUCLEOTIDE SEQUENCE [LARGE SCALE GENOMIC DNA]</scope>
    <source>
        <strain evidence="1 2">CECT 4357</strain>
    </source>
</reference>
<dbReference type="STRING" id="53501.SAMN04488043_104216"/>
<dbReference type="InterPro" id="IPR010982">
    <property type="entry name" value="Lambda_DNA-bd_dom_sf"/>
</dbReference>
<dbReference type="AlphaFoldDB" id="A0A0P1FJ57"/>
<evidence type="ECO:0000313" key="1">
    <source>
        <dbReference type="EMBL" id="CUH68021.1"/>
    </source>
</evidence>
<dbReference type="GO" id="GO:0003677">
    <property type="term" value="F:DNA binding"/>
    <property type="evidence" value="ECO:0007669"/>
    <property type="project" value="InterPro"/>
</dbReference>
<name>A0A0P1FJ57_THAGE</name>
<accession>A0A0P1FJ57</accession>
<dbReference type="OrthoDB" id="6064795at2"/>